<evidence type="ECO:0000256" key="1">
    <source>
        <dbReference type="ARBA" id="ARBA00010759"/>
    </source>
</evidence>
<dbReference type="NCBIfam" id="NF001159">
    <property type="entry name" value="PRK00150.1-3"/>
    <property type="match status" value="1"/>
</dbReference>
<dbReference type="SUPFAM" id="SSF56420">
    <property type="entry name" value="Peptide deformylase"/>
    <property type="match status" value="1"/>
</dbReference>
<keyword evidence="2" id="KW-0408">Iron</keyword>
<dbReference type="EMBL" id="PETL01000114">
    <property type="protein sequence ID" value="PIV64408.1"/>
    <property type="molecule type" value="Genomic_DNA"/>
</dbReference>
<dbReference type="Pfam" id="PF01327">
    <property type="entry name" value="Pep_deformylase"/>
    <property type="match status" value="1"/>
</dbReference>
<proteinExistence type="inferred from homology"/>
<dbReference type="InterPro" id="IPR036821">
    <property type="entry name" value="Peptide_deformylase_sf"/>
</dbReference>
<dbReference type="Gene3D" id="3.90.45.10">
    <property type="entry name" value="Peptide deformylase"/>
    <property type="match status" value="1"/>
</dbReference>
<dbReference type="GO" id="GO:0042586">
    <property type="term" value="F:peptide deformylase activity"/>
    <property type="evidence" value="ECO:0007669"/>
    <property type="project" value="UniProtKB-UniRule"/>
</dbReference>
<dbReference type="PANTHER" id="PTHR10458">
    <property type="entry name" value="PEPTIDE DEFORMYLASE"/>
    <property type="match status" value="1"/>
</dbReference>
<comment type="similarity">
    <text evidence="1 2">Belongs to the polypeptide deformylase family.</text>
</comment>
<protein>
    <recommendedName>
        <fullName evidence="2">Peptide deformylase</fullName>
        <shortName evidence="2">PDF</shortName>
        <ecNumber evidence="2">3.5.1.88</ecNumber>
    </recommendedName>
    <alternativeName>
        <fullName evidence="2">Polypeptide deformylase</fullName>
    </alternativeName>
</protein>
<dbReference type="PRINTS" id="PR01576">
    <property type="entry name" value="PDEFORMYLASE"/>
</dbReference>
<dbReference type="GO" id="GO:0006412">
    <property type="term" value="P:translation"/>
    <property type="evidence" value="ECO:0007669"/>
    <property type="project" value="UniProtKB-UniRule"/>
</dbReference>
<dbReference type="InterPro" id="IPR023635">
    <property type="entry name" value="Peptide_deformylase"/>
</dbReference>
<keyword evidence="2" id="KW-0378">Hydrolase</keyword>
<dbReference type="NCBIfam" id="TIGR00079">
    <property type="entry name" value="pept_deformyl"/>
    <property type="match status" value="1"/>
</dbReference>
<name>A0A2M7E9M2_9BACT</name>
<reference evidence="4" key="1">
    <citation type="submission" date="2017-09" db="EMBL/GenBank/DDBJ databases">
        <title>Depth-based differentiation of microbial function through sediment-hosted aquifers and enrichment of novel symbionts in the deep terrestrial subsurface.</title>
        <authorList>
            <person name="Probst A.J."/>
            <person name="Ladd B."/>
            <person name="Jarett J.K."/>
            <person name="Geller-Mcgrath D.E."/>
            <person name="Sieber C.M.K."/>
            <person name="Emerson J.B."/>
            <person name="Anantharaman K."/>
            <person name="Thomas B.C."/>
            <person name="Malmstrom R."/>
            <person name="Stieglmeier M."/>
            <person name="Klingl A."/>
            <person name="Woyke T."/>
            <person name="Ryan C.M."/>
            <person name="Banfield J.F."/>
        </authorList>
    </citation>
    <scope>NUCLEOTIDE SEQUENCE [LARGE SCALE GENOMIC DNA]</scope>
</reference>
<dbReference type="Proteomes" id="UP000228886">
    <property type="component" value="Unassembled WGS sequence"/>
</dbReference>
<feature type="active site" evidence="2">
    <location>
        <position position="135"/>
    </location>
</feature>
<dbReference type="GO" id="GO:0046872">
    <property type="term" value="F:metal ion binding"/>
    <property type="evidence" value="ECO:0007669"/>
    <property type="project" value="UniProtKB-KW"/>
</dbReference>
<comment type="function">
    <text evidence="2">Removes the formyl group from the N-terminal Met of newly synthesized proteins. Requires at least a dipeptide for an efficient rate of reaction. N-terminal L-methionine is a prerequisite for activity but the enzyme has broad specificity at other positions.</text>
</comment>
<feature type="binding site" evidence="2">
    <location>
        <position position="92"/>
    </location>
    <ligand>
        <name>Fe cation</name>
        <dbReference type="ChEBI" id="CHEBI:24875"/>
    </ligand>
</feature>
<gene>
    <name evidence="2 3" type="primary">def</name>
    <name evidence="3" type="ORF">COS11_02310</name>
</gene>
<evidence type="ECO:0000313" key="3">
    <source>
        <dbReference type="EMBL" id="PIV64408.1"/>
    </source>
</evidence>
<feature type="binding site" evidence="2">
    <location>
        <position position="138"/>
    </location>
    <ligand>
        <name>Fe cation</name>
        <dbReference type="ChEBI" id="CHEBI:24875"/>
    </ligand>
</feature>
<dbReference type="CDD" id="cd00487">
    <property type="entry name" value="Pep_deformylase"/>
    <property type="match status" value="1"/>
</dbReference>
<keyword evidence="2" id="KW-0648">Protein biosynthesis</keyword>
<comment type="catalytic activity">
    <reaction evidence="2">
        <text>N-terminal N-formyl-L-methionyl-[peptide] + H2O = N-terminal L-methionyl-[peptide] + formate</text>
        <dbReference type="Rhea" id="RHEA:24420"/>
        <dbReference type="Rhea" id="RHEA-COMP:10639"/>
        <dbReference type="Rhea" id="RHEA-COMP:10640"/>
        <dbReference type="ChEBI" id="CHEBI:15377"/>
        <dbReference type="ChEBI" id="CHEBI:15740"/>
        <dbReference type="ChEBI" id="CHEBI:49298"/>
        <dbReference type="ChEBI" id="CHEBI:64731"/>
        <dbReference type="EC" id="3.5.1.88"/>
    </reaction>
</comment>
<accession>A0A2M7E9M2</accession>
<feature type="binding site" evidence="2">
    <location>
        <position position="134"/>
    </location>
    <ligand>
        <name>Fe cation</name>
        <dbReference type="ChEBI" id="CHEBI:24875"/>
    </ligand>
</feature>
<dbReference type="PANTHER" id="PTHR10458:SF22">
    <property type="entry name" value="PEPTIDE DEFORMYLASE"/>
    <property type="match status" value="1"/>
</dbReference>
<comment type="caution">
    <text evidence="3">The sequence shown here is derived from an EMBL/GenBank/DDBJ whole genome shotgun (WGS) entry which is preliminary data.</text>
</comment>
<dbReference type="AlphaFoldDB" id="A0A2M7E9M2"/>
<evidence type="ECO:0000313" key="4">
    <source>
        <dbReference type="Proteomes" id="UP000228886"/>
    </source>
</evidence>
<comment type="cofactor">
    <cofactor evidence="2">
        <name>Fe(2+)</name>
        <dbReference type="ChEBI" id="CHEBI:29033"/>
    </cofactor>
    <text evidence="2">Binds 1 Fe(2+) ion.</text>
</comment>
<dbReference type="EC" id="3.5.1.88" evidence="2"/>
<organism evidence="3 4">
    <name type="scientific">bacterium (Candidatus Ratteibacteria) CG01_land_8_20_14_3_00_40_19</name>
    <dbReference type="NCBI Taxonomy" id="2014290"/>
    <lineage>
        <taxon>Bacteria</taxon>
        <taxon>Candidatus Ratteibacteria</taxon>
    </lineage>
</organism>
<sequence length="171" mass="19325">MKTISLKRYPDPILRKKCEPIEEITPEIKELTLAMLEMMKAKNGIGLAGPQVGVLKQIIVIGEIPKVTKAIGFINPKIIKKSKGKEFGDEGCLSIPGIYEKVGRSKIIKVSGITVEGEKIVFEAKDLFARVFQHEIDHLSGILFPDRMNFLRRIKTYRKYQQINRTQITSG</sequence>
<keyword evidence="2" id="KW-0479">Metal-binding</keyword>
<dbReference type="PIRSF" id="PIRSF004749">
    <property type="entry name" value="Pep_def"/>
    <property type="match status" value="1"/>
</dbReference>
<evidence type="ECO:0000256" key="2">
    <source>
        <dbReference type="HAMAP-Rule" id="MF_00163"/>
    </source>
</evidence>
<dbReference type="HAMAP" id="MF_00163">
    <property type="entry name" value="Pep_deformylase"/>
    <property type="match status" value="1"/>
</dbReference>